<protein>
    <submittedName>
        <fullName evidence="2">ABC transporter substrate-binding protein</fullName>
    </submittedName>
</protein>
<dbReference type="EMBL" id="JBHUMZ010000019">
    <property type="protein sequence ID" value="MFD2638710.1"/>
    <property type="molecule type" value="Genomic_DNA"/>
</dbReference>
<comment type="caution">
    <text evidence="2">The sequence shown here is derived from an EMBL/GenBank/DDBJ whole genome shotgun (WGS) entry which is preliminary data.</text>
</comment>
<dbReference type="InterPro" id="IPR028082">
    <property type="entry name" value="Peripla_BP_I"/>
</dbReference>
<reference evidence="3" key="1">
    <citation type="journal article" date="2019" name="Int. J. Syst. Evol. Microbiol.">
        <title>The Global Catalogue of Microorganisms (GCM) 10K type strain sequencing project: providing services to taxonomists for standard genome sequencing and annotation.</title>
        <authorList>
            <consortium name="The Broad Institute Genomics Platform"/>
            <consortium name="The Broad Institute Genome Sequencing Center for Infectious Disease"/>
            <person name="Wu L."/>
            <person name="Ma J."/>
        </authorList>
    </citation>
    <scope>NUCLEOTIDE SEQUENCE [LARGE SCALE GENOMIC DNA]</scope>
    <source>
        <strain evidence="3">TISTR 1571</strain>
    </source>
</reference>
<dbReference type="CDD" id="cd06325">
    <property type="entry name" value="PBP1_ABC_unchar_transporter"/>
    <property type="match status" value="1"/>
</dbReference>
<organism evidence="2 3">
    <name type="scientific">Piscibacillus salipiscarius</name>
    <dbReference type="NCBI Taxonomy" id="299480"/>
    <lineage>
        <taxon>Bacteria</taxon>
        <taxon>Bacillati</taxon>
        <taxon>Bacillota</taxon>
        <taxon>Bacilli</taxon>
        <taxon>Bacillales</taxon>
        <taxon>Bacillaceae</taxon>
        <taxon>Piscibacillus</taxon>
    </lineage>
</organism>
<accession>A0ABW5QAR2</accession>
<dbReference type="Pfam" id="PF04392">
    <property type="entry name" value="ABC_sub_bind"/>
    <property type="match status" value="1"/>
</dbReference>
<keyword evidence="1" id="KW-0732">Signal</keyword>
<evidence type="ECO:0000313" key="2">
    <source>
        <dbReference type="EMBL" id="MFD2638710.1"/>
    </source>
</evidence>
<feature type="chain" id="PRO_5045930160" evidence="1">
    <location>
        <begin position="20"/>
        <end position="333"/>
    </location>
</feature>
<name>A0ABW5QAR2_9BACI</name>
<evidence type="ECO:0000256" key="1">
    <source>
        <dbReference type="SAM" id="SignalP"/>
    </source>
</evidence>
<dbReference type="Proteomes" id="UP001597452">
    <property type="component" value="Unassembled WGS sequence"/>
</dbReference>
<gene>
    <name evidence="2" type="ORF">ACFSW4_07535</name>
</gene>
<dbReference type="Gene3D" id="3.40.50.2300">
    <property type="match status" value="2"/>
</dbReference>
<dbReference type="RefSeq" id="WP_054752438.1">
    <property type="nucleotide sequence ID" value="NZ_JBHUMZ010000019.1"/>
</dbReference>
<evidence type="ECO:0000313" key="3">
    <source>
        <dbReference type="Proteomes" id="UP001597452"/>
    </source>
</evidence>
<proteinExistence type="predicted"/>
<dbReference type="PANTHER" id="PTHR35271">
    <property type="entry name" value="ABC TRANSPORTER, SUBSTRATE-BINDING LIPOPROTEIN-RELATED"/>
    <property type="match status" value="1"/>
</dbReference>
<dbReference type="PANTHER" id="PTHR35271:SF1">
    <property type="entry name" value="ABC TRANSPORTER, SUBSTRATE-BINDING LIPOPROTEIN"/>
    <property type="match status" value="1"/>
</dbReference>
<feature type="signal peptide" evidence="1">
    <location>
        <begin position="1"/>
        <end position="19"/>
    </location>
</feature>
<dbReference type="PROSITE" id="PS51257">
    <property type="entry name" value="PROKAR_LIPOPROTEIN"/>
    <property type="match status" value="1"/>
</dbReference>
<dbReference type="InterPro" id="IPR007487">
    <property type="entry name" value="ABC_transpt-TYRBP-like"/>
</dbReference>
<sequence length="333" mass="35213">MRKMFQLMSVAVIGLGLLAACGEESGSQSGGSGGDGETYLVGATQIVEHPSLDRAYEGFQEALKDAGLDVEYDFSSAQGDQNNVKTISDGFVADNVDLIFANSTPSALGALNATSDIPIVYTSVTDPVDAGLVPSMDEAGENITGVSDLHPDAISKTVEFIDANFEGATVGMIYNAGEPNSVSQIEDVKKAVEGTSLSIVERTVANAAEVQQASQSLVSEIDVFYIITDNTVVEALDSVVGVANEQDIPLIVGEPDSLKKGGFATFGIDYHTIGYRTGEMAAQILKGEKSPSDIKPEYPPEIQLFINKGAAEEQAVEWKSEWDEEAQLVEAAE</sequence>
<keyword evidence="3" id="KW-1185">Reference proteome</keyword>
<dbReference type="SUPFAM" id="SSF53822">
    <property type="entry name" value="Periplasmic binding protein-like I"/>
    <property type="match status" value="1"/>
</dbReference>